<dbReference type="InterPro" id="IPR057379">
    <property type="entry name" value="PH_SPO71"/>
</dbReference>
<feature type="domain" description="PH" evidence="2">
    <location>
        <begin position="874"/>
        <end position="1073"/>
    </location>
</feature>
<dbReference type="InterPro" id="IPR039486">
    <property type="entry name" value="Mug56/Spo71_PH"/>
</dbReference>
<dbReference type="EMBL" id="JAACJM010000013">
    <property type="protein sequence ID" value="KAF5369386.1"/>
    <property type="molecule type" value="Genomic_DNA"/>
</dbReference>
<reference evidence="3 4" key="1">
    <citation type="journal article" date="2020" name="ISME J.">
        <title>Uncovering the hidden diversity of litter-decomposition mechanisms in mushroom-forming fungi.</title>
        <authorList>
            <person name="Floudas D."/>
            <person name="Bentzer J."/>
            <person name="Ahren D."/>
            <person name="Johansson T."/>
            <person name="Persson P."/>
            <person name="Tunlid A."/>
        </authorList>
    </citation>
    <scope>NUCLEOTIDE SEQUENCE [LARGE SCALE GENOMIC DNA]</scope>
    <source>
        <strain evidence="3 4">CBS 291.85</strain>
    </source>
</reference>
<keyword evidence="4" id="KW-1185">Reference proteome</keyword>
<comment type="caution">
    <text evidence="3">The sequence shown here is derived from an EMBL/GenBank/DDBJ whole genome shotgun (WGS) entry which is preliminary data.</text>
</comment>
<dbReference type="PANTHER" id="PTHR28076:SF1">
    <property type="entry name" value="PROSPORE MEMBRANE ADAPTER PROTEIN SPO71"/>
    <property type="match status" value="1"/>
</dbReference>
<dbReference type="SMART" id="SM00233">
    <property type="entry name" value="PH"/>
    <property type="match status" value="2"/>
</dbReference>
<sequence>MPPPFRSQPSSSTVPTTSSQITNEGAGPSHILKRFFLGPMPDSVLQREARQTAKRKSRLFPFSNDSSDSDEVSRVMKNYALRFFLNEGGREEEWGEQEEQGARERMLERWRESEWGQLISRNKNDKKDLKRAATRWVGSSFEVGNIVGVNIFVEAEAMSRVSSRVSACSSPYLPMDSAAVQVIHNITTNGTGSDVPDPTETFVTAPCVPEVIAAPTIDQRQVSADEGEAGPSSASSSTALLRPPLSLRVGSSPNGARSEPAIPPRKSNIRIPSFAKSDVVPSKAKDKGKKAVRYDLTPVSHSPSPSPVPASPADVLERTESGILNTSAGAMSTGAFASDHPETGDVILRDRILVRIYSTEDTIRNFTEERHRTTKGLWLEDWAEFLVAWRKDRIELYKNHTVPGKEWLRGHKHLAYTILLNHDSTILSMYSFVDLSFCISSCQTHRLYNPFKGQWDIRASKDETNIYIFKHKSRSRAYDWLWQLWRAKGNQIPPSILVKNPRLDAQVMINTPGVDTLDGFRMFSRENIIALCIRSLREVSDWKFVIEREIAEGKSLQLAWRNGTHLDWIWLDDDVEGQARRWSVLCGLAVKQSKVPLQLEIRLGEHYPSFVHLKNGERLNEPPAIEGYLSRIKPATRQKEQVYLCTHGPYLFSLRPSDANPPTPLGMQMLTDHGLGSLSDDPHEYAHSLRKLEVERGVAQITKAMGVGDLDSVLAVRRAVHSVVKHTHEFQAKNDEELHTMDLPPVREEGDEQDEGGPEVLSKSDNPTELKMKRSFELLLKTGMVIRFETHSRQLASEWVERLQELIRYWKLRVRADTREEMDLAQTRKPRVTPLVHVDNDHIIYTEALPDDKAALPTLGYLYNWCVLEGCRSIIRDGKVFMRRGMRGPYKLTHLFLLAGTLVQFRISPHHSLHTTMRRNRISLLDAYVFSGYFAAQCLPPGQFDANQEVLPRRYQDGLEVDDKEEDRLFVICYRQSSQAEQGVEEKGKEKETSKPQQNGHANPMLAPETGNSTSAASSSKKSTGSISSSTPSLALPKPPALDAKRKFAIFRTRSRIERDAWIYALNSEIEKVLRKRKEWEKKVRNDGGLMDL</sequence>
<feature type="compositionally biased region" description="Low complexity" evidence="1">
    <location>
        <begin position="7"/>
        <end position="20"/>
    </location>
</feature>
<accession>A0A8H5GQY9</accession>
<dbReference type="InterPro" id="IPR001849">
    <property type="entry name" value="PH_domain"/>
</dbReference>
<dbReference type="PANTHER" id="PTHR28076">
    <property type="entry name" value="SPORULATION-SPECIFIC PROTEIN 71"/>
    <property type="match status" value="1"/>
</dbReference>
<feature type="domain" description="PH" evidence="2">
    <location>
        <begin position="623"/>
        <end position="810"/>
    </location>
</feature>
<feature type="compositionally biased region" description="Basic and acidic residues" evidence="1">
    <location>
        <begin position="984"/>
        <end position="994"/>
    </location>
</feature>
<proteinExistence type="predicted"/>
<feature type="compositionally biased region" description="Low complexity" evidence="1">
    <location>
        <begin position="231"/>
        <end position="248"/>
    </location>
</feature>
<evidence type="ECO:0000259" key="2">
    <source>
        <dbReference type="SMART" id="SM00233"/>
    </source>
</evidence>
<protein>
    <recommendedName>
        <fullName evidence="2">PH domain-containing protein</fullName>
    </recommendedName>
</protein>
<dbReference type="Proteomes" id="UP000559256">
    <property type="component" value="Unassembled WGS sequence"/>
</dbReference>
<dbReference type="GO" id="GO:1902657">
    <property type="term" value="P:protein localization to prospore membrane"/>
    <property type="evidence" value="ECO:0007669"/>
    <property type="project" value="InterPro"/>
</dbReference>
<feature type="region of interest" description="Disordered" evidence="1">
    <location>
        <begin position="1"/>
        <end position="28"/>
    </location>
</feature>
<feature type="region of interest" description="Disordered" evidence="1">
    <location>
        <begin position="746"/>
        <end position="767"/>
    </location>
</feature>
<dbReference type="OrthoDB" id="5579281at2759"/>
<feature type="region of interest" description="Disordered" evidence="1">
    <location>
        <begin position="981"/>
        <end position="1039"/>
    </location>
</feature>
<gene>
    <name evidence="3" type="ORF">D9758_002548</name>
</gene>
<feature type="region of interest" description="Disordered" evidence="1">
    <location>
        <begin position="221"/>
        <end position="314"/>
    </location>
</feature>
<dbReference type="InterPro" id="IPR040345">
    <property type="entry name" value="Mug56/Spo71"/>
</dbReference>
<dbReference type="Pfam" id="PF15404">
    <property type="entry name" value="PH_4"/>
    <property type="match status" value="1"/>
</dbReference>
<evidence type="ECO:0000313" key="3">
    <source>
        <dbReference type="EMBL" id="KAF5369386.1"/>
    </source>
</evidence>
<evidence type="ECO:0000256" key="1">
    <source>
        <dbReference type="SAM" id="MobiDB-lite"/>
    </source>
</evidence>
<dbReference type="Pfam" id="PF23207">
    <property type="entry name" value="PH_SPO71"/>
    <property type="match status" value="1"/>
</dbReference>
<name>A0A8H5GQY9_9AGAR</name>
<evidence type="ECO:0000313" key="4">
    <source>
        <dbReference type="Proteomes" id="UP000559256"/>
    </source>
</evidence>
<feature type="compositionally biased region" description="Low complexity" evidence="1">
    <location>
        <begin position="1010"/>
        <end position="1033"/>
    </location>
</feature>
<organism evidence="3 4">
    <name type="scientific">Tetrapyrgos nigripes</name>
    <dbReference type="NCBI Taxonomy" id="182062"/>
    <lineage>
        <taxon>Eukaryota</taxon>
        <taxon>Fungi</taxon>
        <taxon>Dikarya</taxon>
        <taxon>Basidiomycota</taxon>
        <taxon>Agaricomycotina</taxon>
        <taxon>Agaricomycetes</taxon>
        <taxon>Agaricomycetidae</taxon>
        <taxon>Agaricales</taxon>
        <taxon>Marasmiineae</taxon>
        <taxon>Marasmiaceae</taxon>
        <taxon>Tetrapyrgos</taxon>
    </lineage>
</organism>
<dbReference type="AlphaFoldDB" id="A0A8H5GQY9"/>